<gene>
    <name evidence="1" type="ordered locus">TSIB_1945</name>
</gene>
<accession>C6A013</accession>
<evidence type="ECO:0000313" key="2">
    <source>
        <dbReference type="Proteomes" id="UP000009079"/>
    </source>
</evidence>
<protein>
    <submittedName>
        <fullName evidence="1">Uncharacterized protein</fullName>
    </submittedName>
</protein>
<reference evidence="1 2" key="1">
    <citation type="journal article" date="2009" name="Appl. Environ. Microbiol.">
        <title>Metabolic versatility and indigenous origin of the archaeon Thermococcus sibiricus, isolated from a siberian oil reservoir, as revealed by genome analysis.</title>
        <authorList>
            <person name="Mardanov A.V."/>
            <person name="Ravin N.V."/>
            <person name="Svetlitchnyi V.A."/>
            <person name="Beletsky A.V."/>
            <person name="Miroshnichenko M.L."/>
            <person name="Bonch-Osmolovskaya E.A."/>
            <person name="Skryabin K.G."/>
        </authorList>
    </citation>
    <scope>NUCLEOTIDE SEQUENCE [LARGE SCALE GENOMIC DNA]</scope>
    <source>
        <strain evidence="2">DSM 12597 / MM 739</strain>
    </source>
</reference>
<dbReference type="EMBL" id="CP001463">
    <property type="protein sequence ID" value="ACS90994.1"/>
    <property type="molecule type" value="Genomic_DNA"/>
</dbReference>
<dbReference type="Proteomes" id="UP000009079">
    <property type="component" value="Chromosome"/>
</dbReference>
<dbReference type="HOGENOM" id="CLU_3057334_0_0_2"/>
<dbReference type="STRING" id="604354.TSIB_1945"/>
<dbReference type="KEGG" id="tsi:TSIB_1945"/>
<name>C6A013_THESM</name>
<organism evidence="1 2">
    <name type="scientific">Thermococcus sibiricus (strain DSM 12597 / MM 739)</name>
    <dbReference type="NCBI Taxonomy" id="604354"/>
    <lineage>
        <taxon>Archaea</taxon>
        <taxon>Methanobacteriati</taxon>
        <taxon>Methanobacteriota</taxon>
        <taxon>Thermococci</taxon>
        <taxon>Thermococcales</taxon>
        <taxon>Thermococcaceae</taxon>
        <taxon>Thermococcus</taxon>
    </lineage>
</organism>
<keyword evidence="2" id="KW-1185">Reference proteome</keyword>
<proteinExistence type="predicted"/>
<sequence length="53" mass="6147">MGIYKPYGSYKGLFINLELELHPLFGLLMKGKALNGIHFLFWKSHPGRESLKR</sequence>
<dbReference type="AlphaFoldDB" id="C6A013"/>
<evidence type="ECO:0000313" key="1">
    <source>
        <dbReference type="EMBL" id="ACS90994.1"/>
    </source>
</evidence>